<dbReference type="SUPFAM" id="SSF49764">
    <property type="entry name" value="HSP20-like chaperones"/>
    <property type="match status" value="1"/>
</dbReference>
<evidence type="ECO:0000256" key="3">
    <source>
        <dbReference type="SAM" id="MobiDB-lite"/>
    </source>
</evidence>
<comment type="caution">
    <text evidence="5">The sequence shown here is derived from an EMBL/GenBank/DDBJ whole genome shotgun (WGS) entry which is preliminary data.</text>
</comment>
<evidence type="ECO:0000313" key="5">
    <source>
        <dbReference type="EMBL" id="PIZ89664.1"/>
    </source>
</evidence>
<dbReference type="Gene3D" id="2.60.40.790">
    <property type="match status" value="1"/>
</dbReference>
<dbReference type="InterPro" id="IPR008978">
    <property type="entry name" value="HSP20-like_chaperone"/>
</dbReference>
<dbReference type="EMBL" id="PFPC01000009">
    <property type="protein sequence ID" value="PIZ89664.1"/>
    <property type="molecule type" value="Genomic_DNA"/>
</dbReference>
<dbReference type="AlphaFoldDB" id="A0A2M7V0C1"/>
<feature type="domain" description="SHSP" evidence="4">
    <location>
        <begin position="88"/>
        <end position="198"/>
    </location>
</feature>
<dbReference type="PROSITE" id="PS01031">
    <property type="entry name" value="SHSP"/>
    <property type="match status" value="1"/>
</dbReference>
<organism evidence="5 6">
    <name type="scientific">Candidatus Nealsonbacteria bacterium CG_4_10_14_0_2_um_filter_37_10</name>
    <dbReference type="NCBI Taxonomy" id="1974679"/>
    <lineage>
        <taxon>Bacteria</taxon>
        <taxon>Candidatus Nealsoniibacteriota</taxon>
    </lineage>
</organism>
<dbReference type="Proteomes" id="UP000231538">
    <property type="component" value="Unassembled WGS sequence"/>
</dbReference>
<dbReference type="Pfam" id="PF00011">
    <property type="entry name" value="HSP20"/>
    <property type="match status" value="1"/>
</dbReference>
<proteinExistence type="inferred from homology"/>
<accession>A0A2M7V0C1</accession>
<sequence length="198" mass="22875">MVSFFEKLKKGMGIEKPAEEVEEVEEKPARKKRVLKTPKESPEAERARYEAGKLPTRPAEIKIEKVPVEKAVEKKPSFAKATEDKEKWPEPEGQLAIDVYQTETELVIQSAIAGVKPEDLDISMERDIINIKGSRQKPFEEEGDYFTQECYWGPFFREVILPVEVDPNQTEAIIKEGILTIRIPKLLREKRRRIKVKI</sequence>
<feature type="region of interest" description="Disordered" evidence="3">
    <location>
        <begin position="15"/>
        <end position="53"/>
    </location>
</feature>
<evidence type="ECO:0000259" key="4">
    <source>
        <dbReference type="PROSITE" id="PS01031"/>
    </source>
</evidence>
<evidence type="ECO:0000256" key="2">
    <source>
        <dbReference type="RuleBase" id="RU003616"/>
    </source>
</evidence>
<evidence type="ECO:0000313" key="6">
    <source>
        <dbReference type="Proteomes" id="UP000231538"/>
    </source>
</evidence>
<name>A0A2M7V0C1_9BACT</name>
<evidence type="ECO:0000256" key="1">
    <source>
        <dbReference type="PROSITE-ProRule" id="PRU00285"/>
    </source>
</evidence>
<protein>
    <recommendedName>
        <fullName evidence="4">SHSP domain-containing protein</fullName>
    </recommendedName>
</protein>
<feature type="compositionally biased region" description="Basic and acidic residues" evidence="3">
    <location>
        <begin position="37"/>
        <end position="51"/>
    </location>
</feature>
<reference evidence="6" key="1">
    <citation type="submission" date="2017-09" db="EMBL/GenBank/DDBJ databases">
        <title>Depth-based differentiation of microbial function through sediment-hosted aquifers and enrichment of novel symbionts in the deep terrestrial subsurface.</title>
        <authorList>
            <person name="Probst A.J."/>
            <person name="Ladd B."/>
            <person name="Jarett J.K."/>
            <person name="Geller-Mcgrath D.E."/>
            <person name="Sieber C.M.K."/>
            <person name="Emerson J.B."/>
            <person name="Anantharaman K."/>
            <person name="Thomas B.C."/>
            <person name="Malmstrom R."/>
            <person name="Stieglmeier M."/>
            <person name="Klingl A."/>
            <person name="Woyke T."/>
            <person name="Ryan C.M."/>
            <person name="Banfield J.F."/>
        </authorList>
    </citation>
    <scope>NUCLEOTIDE SEQUENCE [LARGE SCALE GENOMIC DNA]</scope>
</reference>
<dbReference type="PANTHER" id="PTHR11527">
    <property type="entry name" value="HEAT-SHOCK PROTEIN 20 FAMILY MEMBER"/>
    <property type="match status" value="1"/>
</dbReference>
<gene>
    <name evidence="5" type="ORF">COX89_00320</name>
</gene>
<comment type="similarity">
    <text evidence="1 2">Belongs to the small heat shock protein (HSP20) family.</text>
</comment>
<dbReference type="CDD" id="cd06464">
    <property type="entry name" value="ACD_sHsps-like"/>
    <property type="match status" value="1"/>
</dbReference>
<dbReference type="InterPro" id="IPR002068">
    <property type="entry name" value="A-crystallin/Hsp20_dom"/>
</dbReference>
<dbReference type="InterPro" id="IPR031107">
    <property type="entry name" value="Small_HSP"/>
</dbReference>